<sequence>MDKMDRTFYLKQFDAIDVWQKPTFRYGEFCLG</sequence>
<gene>
    <name evidence="1" type="ORF">SAMN06265222_10329</name>
</gene>
<comment type="caution">
    <text evidence="1">The sequence shown here is derived from an EMBL/GenBank/DDBJ whole genome shotgun (WGS) entry which is preliminary data.</text>
</comment>
<keyword evidence="2" id="KW-1185">Reference proteome</keyword>
<dbReference type="EMBL" id="FXUG01000003">
    <property type="protein sequence ID" value="SMP50030.1"/>
    <property type="molecule type" value="Genomic_DNA"/>
</dbReference>
<proteinExistence type="predicted"/>
<evidence type="ECO:0000313" key="1">
    <source>
        <dbReference type="EMBL" id="SMP50030.1"/>
    </source>
</evidence>
<protein>
    <submittedName>
        <fullName evidence="1">Uncharacterized protein</fullName>
    </submittedName>
</protein>
<reference evidence="1 2" key="1">
    <citation type="submission" date="2017-05" db="EMBL/GenBank/DDBJ databases">
        <authorList>
            <person name="Varghese N."/>
            <person name="Submissions S."/>
        </authorList>
    </citation>
    <scope>NUCLEOTIDE SEQUENCE [LARGE SCALE GENOMIC DNA]</scope>
    <source>
        <strain evidence="1 2">DSM 25457</strain>
    </source>
</reference>
<accession>A0ABY1PV90</accession>
<dbReference type="Proteomes" id="UP001158067">
    <property type="component" value="Unassembled WGS sequence"/>
</dbReference>
<name>A0ABY1PV90_9BACT</name>
<evidence type="ECO:0000313" key="2">
    <source>
        <dbReference type="Proteomes" id="UP001158067"/>
    </source>
</evidence>
<organism evidence="1 2">
    <name type="scientific">Neorhodopirellula lusitana</name>
    <dbReference type="NCBI Taxonomy" id="445327"/>
    <lineage>
        <taxon>Bacteria</taxon>
        <taxon>Pseudomonadati</taxon>
        <taxon>Planctomycetota</taxon>
        <taxon>Planctomycetia</taxon>
        <taxon>Pirellulales</taxon>
        <taxon>Pirellulaceae</taxon>
        <taxon>Neorhodopirellula</taxon>
    </lineage>
</organism>